<dbReference type="AlphaFoldDB" id="A0A6S7LSU9"/>
<proteinExistence type="predicted"/>
<accession>A0A6S7LSU9</accession>
<sequence length="540" mass="61400">MEVDEVFEIDSTDPKKTTDAIPDEIWNMFPSKGTYLKNIIKFSGYETIDSVLKLKSKDEIEKMFSFVKTMADIVEEKDAMFGIFSKCPEKVMLLPGLEPVLTKFLDAVEKLKSERSSKKIPNDSAKKITMTKPTSSCPPLSVSEIHKRMLNWIHNQPEAKEKLAQVGLKPVDSFKITELKDSRDCHYVCKVCQVKIALPTTNKGAVSISNAQRHVTKRCWLNPNRSYSPIPQKVAKIDSFLGEIVSTHNEDDSGECKKLATARWFCRDYRKQRALMNASALPGQRKITDYFENTISDFVDQNYQIKENINTLCGNKKSASVRPILRKIFENAERNSMKESSKGHRHDETIKKFATSLFCLVGRAAYEMVQVNIGCGLPAVATLHRTIACKKKIKEGEFRFDELANHLKEWKAPKYVHIHLDDTRIINKVEYDPVTDRFVGFCLPLKDGIPCVEEFVLHTFEELETVYNTKTTVSYAHCIVAQPVSSDAPSFVLFVLGTDSKYNHKVVEERWKKIETELRKRNIFVVSSGADGAGPFLKAM</sequence>
<dbReference type="OrthoDB" id="10012989at2759"/>
<keyword evidence="2" id="KW-1185">Reference proteome</keyword>
<gene>
    <name evidence="1" type="ORF">PACLA_8A057133</name>
</gene>
<evidence type="ECO:0000313" key="2">
    <source>
        <dbReference type="Proteomes" id="UP001152795"/>
    </source>
</evidence>
<organism evidence="1 2">
    <name type="scientific">Paramuricea clavata</name>
    <name type="common">Red gorgonian</name>
    <name type="synonym">Violescent sea-whip</name>
    <dbReference type="NCBI Taxonomy" id="317549"/>
    <lineage>
        <taxon>Eukaryota</taxon>
        <taxon>Metazoa</taxon>
        <taxon>Cnidaria</taxon>
        <taxon>Anthozoa</taxon>
        <taxon>Octocorallia</taxon>
        <taxon>Malacalcyonacea</taxon>
        <taxon>Plexauridae</taxon>
        <taxon>Paramuricea</taxon>
    </lineage>
</organism>
<comment type="caution">
    <text evidence="1">The sequence shown here is derived from an EMBL/GenBank/DDBJ whole genome shotgun (WGS) entry which is preliminary data.</text>
</comment>
<protein>
    <submittedName>
        <fullName evidence="1">Uncharacterized protein</fullName>
    </submittedName>
</protein>
<reference evidence="1" key="1">
    <citation type="submission" date="2020-04" db="EMBL/GenBank/DDBJ databases">
        <authorList>
            <person name="Alioto T."/>
            <person name="Alioto T."/>
            <person name="Gomez Garrido J."/>
        </authorList>
    </citation>
    <scope>NUCLEOTIDE SEQUENCE</scope>
    <source>
        <strain evidence="1">A484AB</strain>
    </source>
</reference>
<feature type="non-terminal residue" evidence="1">
    <location>
        <position position="540"/>
    </location>
</feature>
<name>A0A6S7LSU9_PARCT</name>
<dbReference type="EMBL" id="CACRXK020028664">
    <property type="protein sequence ID" value="CAB4041649.1"/>
    <property type="molecule type" value="Genomic_DNA"/>
</dbReference>
<dbReference type="Proteomes" id="UP001152795">
    <property type="component" value="Unassembled WGS sequence"/>
</dbReference>
<evidence type="ECO:0000313" key="1">
    <source>
        <dbReference type="EMBL" id="CAB4041649.1"/>
    </source>
</evidence>